<evidence type="ECO:0000256" key="1">
    <source>
        <dbReference type="SAM" id="MobiDB-lite"/>
    </source>
</evidence>
<dbReference type="EMBL" id="CP026304">
    <property type="protein sequence ID" value="AVZ71047.1"/>
    <property type="molecule type" value="Genomic_DNA"/>
</dbReference>
<organism evidence="2 3">
    <name type="scientific">Streptomyces lunaelactis</name>
    <dbReference type="NCBI Taxonomy" id="1535768"/>
    <lineage>
        <taxon>Bacteria</taxon>
        <taxon>Bacillati</taxon>
        <taxon>Actinomycetota</taxon>
        <taxon>Actinomycetes</taxon>
        <taxon>Kitasatosporales</taxon>
        <taxon>Streptomycetaceae</taxon>
        <taxon>Streptomyces</taxon>
    </lineage>
</organism>
<evidence type="ECO:0008006" key="4">
    <source>
        <dbReference type="Google" id="ProtNLM"/>
    </source>
</evidence>
<feature type="compositionally biased region" description="Low complexity" evidence="1">
    <location>
        <begin position="433"/>
        <end position="446"/>
    </location>
</feature>
<dbReference type="KEGG" id="slk:SLUN_01050"/>
<proteinExistence type="predicted"/>
<reference evidence="2 3" key="1">
    <citation type="submission" date="2018-01" db="EMBL/GenBank/DDBJ databases">
        <title>Complete genome sequence of Streptomyces lunaelactis MM109T, a Ferroverdin A producer isolated from cave moonmilk deposits.</title>
        <authorList>
            <person name="Naome A."/>
            <person name="Martinet L."/>
            <person name="Maciejewska M."/>
            <person name="Anderssen S."/>
            <person name="Adam D."/>
            <person name="Tenconi E."/>
            <person name="Deflandre B."/>
            <person name="Arguelles-Arias A."/>
            <person name="Calusinska M."/>
            <person name="Copieters W."/>
            <person name="Karim L."/>
            <person name="Hanikenne M."/>
            <person name="Baurain D."/>
            <person name="van Wezel G."/>
            <person name="Smargiasso N."/>
            <person name="de Pauw E."/>
            <person name="Delfosse P."/>
            <person name="Rigali S."/>
        </authorList>
    </citation>
    <scope>NUCLEOTIDE SEQUENCE [LARGE SCALE GENOMIC DNA]</scope>
    <source>
        <strain evidence="2 3">MM109</strain>
    </source>
</reference>
<accession>A0A2R4SVZ1</accession>
<feature type="region of interest" description="Disordered" evidence="1">
    <location>
        <begin position="396"/>
        <end position="461"/>
    </location>
</feature>
<feature type="compositionally biased region" description="Polar residues" evidence="1">
    <location>
        <begin position="419"/>
        <end position="428"/>
    </location>
</feature>
<evidence type="ECO:0000313" key="2">
    <source>
        <dbReference type="EMBL" id="AVZ71047.1"/>
    </source>
</evidence>
<evidence type="ECO:0000313" key="3">
    <source>
        <dbReference type="Proteomes" id="UP000244201"/>
    </source>
</evidence>
<name>A0A2R4SVZ1_9ACTN</name>
<dbReference type="Proteomes" id="UP000244201">
    <property type="component" value="Chromosome"/>
</dbReference>
<sequence>MTRSGSRDQDRLLILDTCLASDDPGNEPYSTRVVRREIDRLSRAGVAVLSSVGASPLGFAVNSHAPSVFTQQLALLLRSSPVAHHEAMALPGLHRLLAASLRSSGYLRPMLRNAKRFQRPLAASIQTKRAAGPGEGLPTRRHAAMELALSRYALAVAGSPRARAKDTSSHQFYDPAADAATVYDALLGSHCGFTSRSTSLLSDPPSRHGLLSAVEDLTEQGQNLVLLYMAGHGTVRSSGRKLDLAVYLADDETVLVSDLVNDLRKTHAERVVMMLDVCSVNPSTALSRLTPGFLHSEQRPGFSRLMVEWLNTASQRRRSQESGLETRGQQDNCLVRWGPEWALDTAMRETPQWLFDFPGAAIRCLDDSGPMEHWMRLLRNSTGLLPRPGSILSSIWDSPLSDEPGWTSPGPDLEERPVRQSTVPQTRGRTSRADAPAAVPAAPPAATRTASEGGAPRRTVHRRHRAQLRVADGSLPLRVGRHFRVTFNYQPLDEEWRVRPGVDASETSPLDITLRIGAGSAKVNPSVIHTRLTDDSGTPPEDFRITPRSQDPVTLRIDVVRSADGAVIQQIKSVLAVSGGDGADH</sequence>
<gene>
    <name evidence="2" type="ORF">SLUN_01050</name>
</gene>
<dbReference type="Gene3D" id="3.40.50.1460">
    <property type="match status" value="1"/>
</dbReference>
<keyword evidence="3" id="KW-1185">Reference proteome</keyword>
<protein>
    <recommendedName>
        <fullName evidence="4">Caspase family protein</fullName>
    </recommendedName>
</protein>
<dbReference type="AlphaFoldDB" id="A0A2R4SVZ1"/>